<proteinExistence type="predicted"/>
<reference evidence="1" key="1">
    <citation type="journal article" date="2020" name="Stud. Mycol.">
        <title>101 Dothideomycetes genomes: a test case for predicting lifestyles and emergence of pathogens.</title>
        <authorList>
            <person name="Haridas S."/>
            <person name="Albert R."/>
            <person name="Binder M."/>
            <person name="Bloem J."/>
            <person name="Labutti K."/>
            <person name="Salamov A."/>
            <person name="Andreopoulos B."/>
            <person name="Baker S."/>
            <person name="Barry K."/>
            <person name="Bills G."/>
            <person name="Bluhm B."/>
            <person name="Cannon C."/>
            <person name="Castanera R."/>
            <person name="Culley D."/>
            <person name="Daum C."/>
            <person name="Ezra D."/>
            <person name="Gonzalez J."/>
            <person name="Henrissat B."/>
            <person name="Kuo A."/>
            <person name="Liang C."/>
            <person name="Lipzen A."/>
            <person name="Lutzoni F."/>
            <person name="Magnuson J."/>
            <person name="Mondo S."/>
            <person name="Nolan M."/>
            <person name="Ohm R."/>
            <person name="Pangilinan J."/>
            <person name="Park H.-J."/>
            <person name="Ramirez L."/>
            <person name="Alfaro M."/>
            <person name="Sun H."/>
            <person name="Tritt A."/>
            <person name="Yoshinaga Y."/>
            <person name="Zwiers L.-H."/>
            <person name="Turgeon B."/>
            <person name="Goodwin S."/>
            <person name="Spatafora J."/>
            <person name="Crous P."/>
            <person name="Grigoriev I."/>
        </authorList>
    </citation>
    <scope>NUCLEOTIDE SEQUENCE</scope>
    <source>
        <strain evidence="1">CBS 122681</strain>
    </source>
</reference>
<sequence length="223" mass="25437">MPQRGEAITMLVFGCRKLPWKWKWMDLGITCHILRSSSSLLQSKLPTRYPARILVECYMCGYHGLEGRVMIFTKVLASFFRPAFSSNCKLIDLINTHDPGELRWDWGIGVQIGGTCSSSRRSAGYFQRRSRKFILNAKWLDGGQMQGYPHWVKCDGSRDISCACRILIRGHPMGEQTDPAQTVPFVALSVFYCRDKFLVSTRNIQGQLHSTFDIRPLSFSFGL</sequence>
<gene>
    <name evidence="1" type="ORF">K491DRAFT_326714</name>
</gene>
<dbReference type="EMBL" id="MU004325">
    <property type="protein sequence ID" value="KAF2657414.1"/>
    <property type="molecule type" value="Genomic_DNA"/>
</dbReference>
<name>A0A6A6TFM7_9PLEO</name>
<dbReference type="Proteomes" id="UP000799324">
    <property type="component" value="Unassembled WGS sequence"/>
</dbReference>
<protein>
    <submittedName>
        <fullName evidence="1">Uncharacterized protein</fullName>
    </submittedName>
</protein>
<organism evidence="1 2">
    <name type="scientific">Lophiostoma macrostomum CBS 122681</name>
    <dbReference type="NCBI Taxonomy" id="1314788"/>
    <lineage>
        <taxon>Eukaryota</taxon>
        <taxon>Fungi</taxon>
        <taxon>Dikarya</taxon>
        <taxon>Ascomycota</taxon>
        <taxon>Pezizomycotina</taxon>
        <taxon>Dothideomycetes</taxon>
        <taxon>Pleosporomycetidae</taxon>
        <taxon>Pleosporales</taxon>
        <taxon>Lophiostomataceae</taxon>
        <taxon>Lophiostoma</taxon>
    </lineage>
</organism>
<accession>A0A6A6TFM7</accession>
<dbReference type="AlphaFoldDB" id="A0A6A6TFM7"/>
<evidence type="ECO:0000313" key="2">
    <source>
        <dbReference type="Proteomes" id="UP000799324"/>
    </source>
</evidence>
<keyword evidence="2" id="KW-1185">Reference proteome</keyword>
<evidence type="ECO:0000313" key="1">
    <source>
        <dbReference type="EMBL" id="KAF2657414.1"/>
    </source>
</evidence>